<evidence type="ECO:0000256" key="1">
    <source>
        <dbReference type="SAM" id="SignalP"/>
    </source>
</evidence>
<dbReference type="CDD" id="cd00037">
    <property type="entry name" value="CLECT"/>
    <property type="match status" value="1"/>
</dbReference>
<dbReference type="EMBL" id="JACEEZ010013658">
    <property type="protein sequence ID" value="KAG0719919.1"/>
    <property type="molecule type" value="Genomic_DNA"/>
</dbReference>
<keyword evidence="4" id="KW-1185">Reference proteome</keyword>
<dbReference type="PROSITE" id="PS50041">
    <property type="entry name" value="C_TYPE_LECTIN_2"/>
    <property type="match status" value="1"/>
</dbReference>
<dbReference type="OrthoDB" id="6355281at2759"/>
<name>A0A8J4YBP6_CHIOP</name>
<evidence type="ECO:0000313" key="3">
    <source>
        <dbReference type="EMBL" id="KAG0719919.1"/>
    </source>
</evidence>
<dbReference type="InterPro" id="IPR001304">
    <property type="entry name" value="C-type_lectin-like"/>
</dbReference>
<evidence type="ECO:0000313" key="4">
    <source>
        <dbReference type="Proteomes" id="UP000770661"/>
    </source>
</evidence>
<sequence length="155" mass="17341">MKAVTVAFATLLSVATAQTCAGDFELVGSACYLIPTEEYDWFTAMEHCNNLPLPNGKMAALARVQSCHHLVLLWQHITDKGYPIVDYWLGGTTALDTTGVFRWNSTGEMVPMGVPFWFPGQPDRPHLERALSLSKTGYFADENEIIRQRFICQLV</sequence>
<feature type="signal peptide" evidence="1">
    <location>
        <begin position="1"/>
        <end position="17"/>
    </location>
</feature>
<comment type="caution">
    <text evidence="3">The sequence shown here is derived from an EMBL/GenBank/DDBJ whole genome shotgun (WGS) entry which is preliminary data.</text>
</comment>
<keyword evidence="1" id="KW-0732">Signal</keyword>
<protein>
    <recommendedName>
        <fullName evidence="2">C-type lectin domain-containing protein</fullName>
    </recommendedName>
</protein>
<accession>A0A8J4YBP6</accession>
<feature type="domain" description="C-type lectin" evidence="2">
    <location>
        <begin position="27"/>
        <end position="153"/>
    </location>
</feature>
<evidence type="ECO:0000259" key="2">
    <source>
        <dbReference type="PROSITE" id="PS50041"/>
    </source>
</evidence>
<feature type="chain" id="PRO_5035215011" description="C-type lectin domain-containing protein" evidence="1">
    <location>
        <begin position="18"/>
        <end position="155"/>
    </location>
</feature>
<dbReference type="InterPro" id="IPR016186">
    <property type="entry name" value="C-type_lectin-like/link_sf"/>
</dbReference>
<dbReference type="Proteomes" id="UP000770661">
    <property type="component" value="Unassembled WGS sequence"/>
</dbReference>
<reference evidence="3" key="1">
    <citation type="submission" date="2020-07" db="EMBL/GenBank/DDBJ databases">
        <title>The High-quality genome of the commercially important snow crab, Chionoecetes opilio.</title>
        <authorList>
            <person name="Jeong J.-H."/>
            <person name="Ryu S."/>
        </authorList>
    </citation>
    <scope>NUCLEOTIDE SEQUENCE</scope>
    <source>
        <strain evidence="3">MADBK_172401_WGS</strain>
        <tissue evidence="3">Digestive gland</tissue>
    </source>
</reference>
<dbReference type="InterPro" id="IPR016187">
    <property type="entry name" value="CTDL_fold"/>
</dbReference>
<organism evidence="3 4">
    <name type="scientific">Chionoecetes opilio</name>
    <name type="common">Atlantic snow crab</name>
    <name type="synonym">Cancer opilio</name>
    <dbReference type="NCBI Taxonomy" id="41210"/>
    <lineage>
        <taxon>Eukaryota</taxon>
        <taxon>Metazoa</taxon>
        <taxon>Ecdysozoa</taxon>
        <taxon>Arthropoda</taxon>
        <taxon>Crustacea</taxon>
        <taxon>Multicrustacea</taxon>
        <taxon>Malacostraca</taxon>
        <taxon>Eumalacostraca</taxon>
        <taxon>Eucarida</taxon>
        <taxon>Decapoda</taxon>
        <taxon>Pleocyemata</taxon>
        <taxon>Brachyura</taxon>
        <taxon>Eubrachyura</taxon>
        <taxon>Majoidea</taxon>
        <taxon>Majidae</taxon>
        <taxon>Chionoecetes</taxon>
    </lineage>
</organism>
<dbReference type="Gene3D" id="3.10.100.10">
    <property type="entry name" value="Mannose-Binding Protein A, subunit A"/>
    <property type="match status" value="1"/>
</dbReference>
<dbReference type="AlphaFoldDB" id="A0A8J4YBP6"/>
<gene>
    <name evidence="3" type="ORF">GWK47_049479</name>
</gene>
<dbReference type="SUPFAM" id="SSF56436">
    <property type="entry name" value="C-type lectin-like"/>
    <property type="match status" value="1"/>
</dbReference>
<proteinExistence type="predicted"/>